<dbReference type="EC" id="3.4.23.36" evidence="9"/>
<feature type="active site" evidence="9">
    <location>
        <position position="128"/>
    </location>
</feature>
<keyword evidence="2 9" id="KW-1003">Cell membrane</keyword>
<keyword evidence="7 9" id="KW-1133">Transmembrane helix</keyword>
<dbReference type="PRINTS" id="PR00781">
    <property type="entry name" value="LIPOSIGPTASE"/>
</dbReference>
<evidence type="ECO:0000313" key="12">
    <source>
        <dbReference type="EMBL" id="QSP96121.1"/>
    </source>
</evidence>
<dbReference type="InterPro" id="IPR001872">
    <property type="entry name" value="Peptidase_A8"/>
</dbReference>
<comment type="catalytic activity">
    <reaction evidence="9 10">
        <text>Release of signal peptides from bacterial membrane prolipoproteins. Hydrolyzes -Xaa-Yaa-Zaa-|-(S,diacylglyceryl)Cys-, in which Xaa is hydrophobic (preferably Leu), and Yaa (Ala or Ser) and Zaa (Gly or Ala) have small, neutral side chains.</text>
        <dbReference type="EC" id="3.4.23.36"/>
    </reaction>
</comment>
<evidence type="ECO:0000256" key="9">
    <source>
        <dbReference type="HAMAP-Rule" id="MF_00161"/>
    </source>
</evidence>
<protein>
    <recommendedName>
        <fullName evidence="9">Lipoprotein signal peptidase</fullName>
        <ecNumber evidence="9">3.4.23.36</ecNumber>
    </recommendedName>
    <alternativeName>
        <fullName evidence="9">Prolipoprotein signal peptidase</fullName>
    </alternativeName>
    <alternativeName>
        <fullName evidence="9">Signal peptidase II</fullName>
        <shortName evidence="9">SPase II</shortName>
    </alternativeName>
</protein>
<keyword evidence="4 9" id="KW-0812">Transmembrane</keyword>
<proteinExistence type="inferred from homology"/>
<sequence length="179" mass="20126">MDAVMTEDQVTGNKLKWLWLAALVIVVDLGTKAMASAMLTYATPVPVFPMFNLTLLHNTGAAFSFLAQADGWQRWFFVVLALGVSCVLVYWLKGLKRHETWMAVAIVLILGGALGNVYDRVVHGYVVDFLHFYWRDWHFPAFNFADTAITIGAAMMILDMFRNSDREDGGDAQRSEQSQ</sequence>
<keyword evidence="13" id="KW-1185">Reference proteome</keyword>
<evidence type="ECO:0000256" key="5">
    <source>
        <dbReference type="ARBA" id="ARBA00022750"/>
    </source>
</evidence>
<feature type="transmembrane region" description="Helical" evidence="9">
    <location>
        <begin position="138"/>
        <end position="158"/>
    </location>
</feature>
<keyword evidence="6 9" id="KW-0378">Hydrolase</keyword>
<dbReference type="HAMAP" id="MF_00161">
    <property type="entry name" value="LspA"/>
    <property type="match status" value="1"/>
</dbReference>
<gene>
    <name evidence="9 12" type="primary">lspA</name>
    <name evidence="12" type="ORF">LPB19_06960</name>
</gene>
<accession>A0ABX7MUZ4</accession>
<feature type="transmembrane region" description="Helical" evidence="9">
    <location>
        <begin position="72"/>
        <end position="92"/>
    </location>
</feature>
<comment type="subcellular location">
    <subcellularLocation>
        <location evidence="9">Cell membrane</location>
        <topology evidence="9">Multi-pass membrane protein</topology>
    </subcellularLocation>
</comment>
<evidence type="ECO:0000313" key="13">
    <source>
        <dbReference type="Proteomes" id="UP000663555"/>
    </source>
</evidence>
<evidence type="ECO:0000256" key="4">
    <source>
        <dbReference type="ARBA" id="ARBA00022692"/>
    </source>
</evidence>
<feature type="active site" evidence="9">
    <location>
        <position position="146"/>
    </location>
</feature>
<dbReference type="PANTHER" id="PTHR33695">
    <property type="entry name" value="LIPOPROTEIN SIGNAL PEPTIDASE"/>
    <property type="match status" value="1"/>
</dbReference>
<dbReference type="Pfam" id="PF01252">
    <property type="entry name" value="Peptidase_A8"/>
    <property type="match status" value="1"/>
</dbReference>
<dbReference type="GO" id="GO:0004190">
    <property type="term" value="F:aspartic-type endopeptidase activity"/>
    <property type="evidence" value="ECO:0007669"/>
    <property type="project" value="UniProtKB-EC"/>
</dbReference>
<organism evidence="12 13">
    <name type="scientific">Marinobacter salinisoli</name>
    <dbReference type="NCBI Taxonomy" id="2769486"/>
    <lineage>
        <taxon>Bacteria</taxon>
        <taxon>Pseudomonadati</taxon>
        <taxon>Pseudomonadota</taxon>
        <taxon>Gammaproteobacteria</taxon>
        <taxon>Pseudomonadales</taxon>
        <taxon>Marinobacteraceae</taxon>
        <taxon>Marinobacter</taxon>
    </lineage>
</organism>
<comment type="pathway">
    <text evidence="9">Protein modification; lipoprotein biosynthesis (signal peptide cleavage).</text>
</comment>
<dbReference type="EMBL" id="CP071247">
    <property type="protein sequence ID" value="QSP96121.1"/>
    <property type="molecule type" value="Genomic_DNA"/>
</dbReference>
<feature type="transmembrane region" description="Helical" evidence="9">
    <location>
        <begin position="17"/>
        <end position="35"/>
    </location>
</feature>
<keyword evidence="8 9" id="KW-0472">Membrane</keyword>
<evidence type="ECO:0000256" key="11">
    <source>
        <dbReference type="RuleBase" id="RU004181"/>
    </source>
</evidence>
<evidence type="ECO:0000256" key="6">
    <source>
        <dbReference type="ARBA" id="ARBA00022801"/>
    </source>
</evidence>
<comment type="similarity">
    <text evidence="1 9 11">Belongs to the peptidase A8 family.</text>
</comment>
<dbReference type="PANTHER" id="PTHR33695:SF1">
    <property type="entry name" value="LIPOPROTEIN SIGNAL PEPTIDASE"/>
    <property type="match status" value="1"/>
</dbReference>
<keyword evidence="5 9" id="KW-0064">Aspartyl protease</keyword>
<name>A0ABX7MUZ4_9GAMM</name>
<evidence type="ECO:0000256" key="7">
    <source>
        <dbReference type="ARBA" id="ARBA00022989"/>
    </source>
</evidence>
<evidence type="ECO:0000256" key="8">
    <source>
        <dbReference type="ARBA" id="ARBA00023136"/>
    </source>
</evidence>
<evidence type="ECO:0000256" key="10">
    <source>
        <dbReference type="RuleBase" id="RU000594"/>
    </source>
</evidence>
<feature type="transmembrane region" description="Helical" evidence="9">
    <location>
        <begin position="99"/>
        <end position="118"/>
    </location>
</feature>
<evidence type="ECO:0000256" key="3">
    <source>
        <dbReference type="ARBA" id="ARBA00022670"/>
    </source>
</evidence>
<dbReference type="PROSITE" id="PS00855">
    <property type="entry name" value="SPASE_II"/>
    <property type="match status" value="1"/>
</dbReference>
<evidence type="ECO:0000256" key="2">
    <source>
        <dbReference type="ARBA" id="ARBA00022475"/>
    </source>
</evidence>
<dbReference type="Proteomes" id="UP000663555">
    <property type="component" value="Chromosome"/>
</dbReference>
<dbReference type="RefSeq" id="WP_206645348.1">
    <property type="nucleotide sequence ID" value="NZ_CP071247.1"/>
</dbReference>
<comment type="function">
    <text evidence="9 10">This protein specifically catalyzes the removal of signal peptides from prolipoproteins.</text>
</comment>
<keyword evidence="3 9" id="KW-0645">Protease</keyword>
<reference evidence="12 13" key="1">
    <citation type="submission" date="2021-03" db="EMBL/GenBank/DDBJ databases">
        <title>Genome sequencing of Marinobacter sp. LPB0319.</title>
        <authorList>
            <person name="Kim J."/>
        </authorList>
    </citation>
    <scope>NUCLEOTIDE SEQUENCE [LARGE SCALE GENOMIC DNA]</scope>
    <source>
        <strain evidence="12 13">LPB0319</strain>
    </source>
</reference>
<dbReference type="NCBIfam" id="TIGR00077">
    <property type="entry name" value="lspA"/>
    <property type="match status" value="1"/>
</dbReference>
<evidence type="ECO:0000256" key="1">
    <source>
        <dbReference type="ARBA" id="ARBA00006139"/>
    </source>
</evidence>